<accession>A0A8C8W5M1</accession>
<feature type="chain" id="PRO_5034452374" description="Ig-like domain-containing protein" evidence="1">
    <location>
        <begin position="20"/>
        <end position="101"/>
    </location>
</feature>
<dbReference type="GeneTree" id="ENSGT00940000164192"/>
<dbReference type="Ensembl" id="ENSPEMT00000035383.1">
    <property type="protein sequence ID" value="ENSPEMP00000036057.1"/>
    <property type="gene ID" value="ENSPEMG00000030056.1"/>
</dbReference>
<reference evidence="3" key="2">
    <citation type="submission" date="2025-08" db="UniProtKB">
        <authorList>
            <consortium name="Ensembl"/>
        </authorList>
    </citation>
    <scope>IDENTIFICATION</scope>
</reference>
<keyword evidence="1" id="KW-0732">Signal</keyword>
<dbReference type="Gene3D" id="2.60.40.10">
    <property type="entry name" value="Immunoglobulins"/>
    <property type="match status" value="1"/>
</dbReference>
<dbReference type="InterPro" id="IPR013783">
    <property type="entry name" value="Ig-like_fold"/>
</dbReference>
<sequence length="101" mass="11495">MDLGLMWIFLVAFLKGVQCEVQLVESGGGLIQPGGSLRLSCAASGFTFSDSWMSWFRQATGKKRYFRMRSYYRDRIMIQNLKLTAEVSQLSKNSVSLSCYF</sequence>
<dbReference type="InterPro" id="IPR036179">
    <property type="entry name" value="Ig-like_dom_sf"/>
</dbReference>
<evidence type="ECO:0000256" key="1">
    <source>
        <dbReference type="SAM" id="SignalP"/>
    </source>
</evidence>
<dbReference type="Proteomes" id="UP000694547">
    <property type="component" value="Chromosome 14"/>
</dbReference>
<protein>
    <recommendedName>
        <fullName evidence="2">Ig-like domain-containing protein</fullName>
    </recommendedName>
</protein>
<feature type="signal peptide" evidence="1">
    <location>
        <begin position="1"/>
        <end position="19"/>
    </location>
</feature>
<proteinExistence type="predicted"/>
<reference evidence="3" key="3">
    <citation type="submission" date="2025-09" db="UniProtKB">
        <authorList>
            <consortium name="Ensembl"/>
        </authorList>
    </citation>
    <scope>IDENTIFICATION</scope>
</reference>
<dbReference type="InterPro" id="IPR050199">
    <property type="entry name" value="IgHV"/>
</dbReference>
<dbReference type="PANTHER" id="PTHR23266">
    <property type="entry name" value="IMMUNOGLOBULIN HEAVY CHAIN"/>
    <property type="match status" value="1"/>
</dbReference>
<evidence type="ECO:0000259" key="2">
    <source>
        <dbReference type="PROSITE" id="PS50835"/>
    </source>
</evidence>
<evidence type="ECO:0000313" key="3">
    <source>
        <dbReference type="Ensembl" id="ENSPEMP00000036057.1"/>
    </source>
</evidence>
<name>A0A8C8W5M1_PERMB</name>
<keyword evidence="4" id="KW-1185">Reference proteome</keyword>
<dbReference type="PROSITE" id="PS50835">
    <property type="entry name" value="IG_LIKE"/>
    <property type="match status" value="1"/>
</dbReference>
<dbReference type="InterPro" id="IPR007110">
    <property type="entry name" value="Ig-like_dom"/>
</dbReference>
<evidence type="ECO:0000313" key="4">
    <source>
        <dbReference type="Proteomes" id="UP000694547"/>
    </source>
</evidence>
<dbReference type="SUPFAM" id="SSF48726">
    <property type="entry name" value="Immunoglobulin"/>
    <property type="match status" value="1"/>
</dbReference>
<feature type="domain" description="Ig-like" evidence="2">
    <location>
        <begin position="31"/>
        <end position="101"/>
    </location>
</feature>
<reference evidence="3 4" key="1">
    <citation type="submission" date="2018-10" db="EMBL/GenBank/DDBJ databases">
        <title>Improved assembly of the deer mouse Peromyscus maniculatus genome.</title>
        <authorList>
            <person name="Lassance J.-M."/>
            <person name="Hoekstra H.E."/>
        </authorList>
    </citation>
    <scope>NUCLEOTIDE SEQUENCE [LARGE SCALE GENOMIC DNA]</scope>
</reference>
<organism evidence="3 4">
    <name type="scientific">Peromyscus maniculatus bairdii</name>
    <name type="common">Prairie deer mouse</name>
    <dbReference type="NCBI Taxonomy" id="230844"/>
    <lineage>
        <taxon>Eukaryota</taxon>
        <taxon>Metazoa</taxon>
        <taxon>Chordata</taxon>
        <taxon>Craniata</taxon>
        <taxon>Vertebrata</taxon>
        <taxon>Euteleostomi</taxon>
        <taxon>Mammalia</taxon>
        <taxon>Eutheria</taxon>
        <taxon>Euarchontoglires</taxon>
        <taxon>Glires</taxon>
        <taxon>Rodentia</taxon>
        <taxon>Myomorpha</taxon>
        <taxon>Muroidea</taxon>
        <taxon>Cricetidae</taxon>
        <taxon>Neotominae</taxon>
        <taxon>Peromyscus</taxon>
    </lineage>
</organism>
<dbReference type="AlphaFoldDB" id="A0A8C8W5M1"/>